<dbReference type="InterPro" id="IPR051327">
    <property type="entry name" value="MATE_MepA_subfamily"/>
</dbReference>
<dbReference type="PANTHER" id="PTHR43823">
    <property type="entry name" value="SPORULATION PROTEIN YKVU"/>
    <property type="match status" value="1"/>
</dbReference>
<dbReference type="RefSeq" id="WP_115271115.1">
    <property type="nucleotide sequence ID" value="NZ_UGGU01000003.1"/>
</dbReference>
<protein>
    <submittedName>
        <fullName evidence="8">Multidrug export protein mepA</fullName>
    </submittedName>
</protein>
<keyword evidence="2" id="KW-0813">Transport</keyword>
<evidence type="ECO:0000256" key="4">
    <source>
        <dbReference type="ARBA" id="ARBA00022692"/>
    </source>
</evidence>
<organism evidence="8 9">
    <name type="scientific">Fusobacterium necrogenes</name>
    <dbReference type="NCBI Taxonomy" id="858"/>
    <lineage>
        <taxon>Bacteria</taxon>
        <taxon>Fusobacteriati</taxon>
        <taxon>Fusobacteriota</taxon>
        <taxon>Fusobacteriia</taxon>
        <taxon>Fusobacteriales</taxon>
        <taxon>Fusobacteriaceae</taxon>
        <taxon>Fusobacterium</taxon>
    </lineage>
</organism>
<dbReference type="Proteomes" id="UP000255328">
    <property type="component" value="Unassembled WGS sequence"/>
</dbReference>
<proteinExistence type="predicted"/>
<keyword evidence="9" id="KW-1185">Reference proteome</keyword>
<feature type="transmembrane region" description="Helical" evidence="7">
    <location>
        <begin position="256"/>
        <end position="276"/>
    </location>
</feature>
<dbReference type="PANTHER" id="PTHR43823:SF3">
    <property type="entry name" value="MULTIDRUG EXPORT PROTEIN MEPA"/>
    <property type="match status" value="1"/>
</dbReference>
<evidence type="ECO:0000256" key="6">
    <source>
        <dbReference type="ARBA" id="ARBA00023136"/>
    </source>
</evidence>
<feature type="transmembrane region" description="Helical" evidence="7">
    <location>
        <begin position="351"/>
        <end position="372"/>
    </location>
</feature>
<evidence type="ECO:0000256" key="1">
    <source>
        <dbReference type="ARBA" id="ARBA00004651"/>
    </source>
</evidence>
<dbReference type="EMBL" id="UGGU01000003">
    <property type="protein sequence ID" value="STO32177.1"/>
    <property type="molecule type" value="Genomic_DNA"/>
</dbReference>
<dbReference type="GO" id="GO:0015297">
    <property type="term" value="F:antiporter activity"/>
    <property type="evidence" value="ECO:0007669"/>
    <property type="project" value="InterPro"/>
</dbReference>
<dbReference type="InterPro" id="IPR002528">
    <property type="entry name" value="MATE_fam"/>
</dbReference>
<evidence type="ECO:0000256" key="2">
    <source>
        <dbReference type="ARBA" id="ARBA00022448"/>
    </source>
</evidence>
<accession>A0A377GYV3</accession>
<evidence type="ECO:0000313" key="9">
    <source>
        <dbReference type="Proteomes" id="UP000255328"/>
    </source>
</evidence>
<feature type="transmembrane region" description="Helical" evidence="7">
    <location>
        <begin position="316"/>
        <end position="336"/>
    </location>
</feature>
<keyword evidence="6 7" id="KW-0472">Membrane</keyword>
<feature type="transmembrane region" description="Helical" evidence="7">
    <location>
        <begin position="94"/>
        <end position="116"/>
    </location>
</feature>
<dbReference type="OrthoDB" id="9811110at2"/>
<feature type="transmembrane region" description="Helical" evidence="7">
    <location>
        <begin position="165"/>
        <end position="187"/>
    </location>
</feature>
<dbReference type="GO" id="GO:0005886">
    <property type="term" value="C:plasma membrane"/>
    <property type="evidence" value="ECO:0007669"/>
    <property type="project" value="UniProtKB-SubCell"/>
</dbReference>
<comment type="subcellular location">
    <subcellularLocation>
        <location evidence="1">Cell membrane</location>
        <topology evidence="1">Multi-pass membrane protein</topology>
    </subcellularLocation>
</comment>
<feature type="transmembrane region" description="Helical" evidence="7">
    <location>
        <begin position="15"/>
        <end position="36"/>
    </location>
</feature>
<evidence type="ECO:0000256" key="3">
    <source>
        <dbReference type="ARBA" id="ARBA00022475"/>
    </source>
</evidence>
<reference evidence="8 9" key="1">
    <citation type="submission" date="2018-06" db="EMBL/GenBank/DDBJ databases">
        <authorList>
            <consortium name="Pathogen Informatics"/>
            <person name="Doyle S."/>
        </authorList>
    </citation>
    <scope>NUCLEOTIDE SEQUENCE [LARGE SCALE GENOMIC DNA]</scope>
    <source>
        <strain evidence="8 9">NCTC10723</strain>
    </source>
</reference>
<keyword evidence="3" id="KW-1003">Cell membrane</keyword>
<dbReference type="GO" id="GO:0042910">
    <property type="term" value="F:xenobiotic transmembrane transporter activity"/>
    <property type="evidence" value="ECO:0007669"/>
    <property type="project" value="InterPro"/>
</dbReference>
<dbReference type="PIRSF" id="PIRSF006603">
    <property type="entry name" value="DinF"/>
    <property type="match status" value="1"/>
</dbReference>
<keyword evidence="4 7" id="KW-0812">Transmembrane</keyword>
<evidence type="ECO:0000256" key="7">
    <source>
        <dbReference type="SAM" id="Phobius"/>
    </source>
</evidence>
<feature type="transmembrane region" description="Helical" evidence="7">
    <location>
        <begin position="193"/>
        <end position="216"/>
    </location>
</feature>
<evidence type="ECO:0000313" key="8">
    <source>
        <dbReference type="EMBL" id="STO32177.1"/>
    </source>
</evidence>
<feature type="transmembrane region" description="Helical" evidence="7">
    <location>
        <begin position="384"/>
        <end position="407"/>
    </location>
</feature>
<feature type="transmembrane region" description="Helical" evidence="7">
    <location>
        <begin position="413"/>
        <end position="433"/>
    </location>
</feature>
<dbReference type="AlphaFoldDB" id="A0A377GYV3"/>
<dbReference type="InterPro" id="IPR048279">
    <property type="entry name" value="MdtK-like"/>
</dbReference>
<feature type="transmembrane region" description="Helical" evidence="7">
    <location>
        <begin position="282"/>
        <end position="304"/>
    </location>
</feature>
<evidence type="ECO:0000256" key="5">
    <source>
        <dbReference type="ARBA" id="ARBA00022989"/>
    </source>
</evidence>
<name>A0A377GYV3_9FUSO</name>
<feature type="transmembrane region" description="Helical" evidence="7">
    <location>
        <begin position="136"/>
        <end position="153"/>
    </location>
</feature>
<feature type="transmembrane region" description="Helical" evidence="7">
    <location>
        <begin position="56"/>
        <end position="82"/>
    </location>
</feature>
<dbReference type="Pfam" id="PF01554">
    <property type="entry name" value="MatE"/>
    <property type="match status" value="2"/>
</dbReference>
<sequence>MENITLFEKTPPLKLFFKAAIPGSIGMLASAIYLFFDGVIISRLLGETAFAAFNLTIPIVVLNFGFADLIGLGSSVNIAILLGEKKFEKASKIFSLSCFTILISSTILGILLFLLAPTILYSLGATGELARQSIKYLRVYALFSPLTTITFAVDNYLRICGKIKFSMFLNILMSFLCISLEILFLYFLNFELIGAALANCIAFFICTLIAFSQFFYKDSSLKFCKFKIELELLKSIFINGMPTFLNNVASRITNILFNYLLLYLGGISAVSVYGILMSIDAFILPILYGMCDALQPALGYNWGAKNYSRLKEIEKYCLIASAIASIVTSFILFFLTDEIASLFIVKKDETFIMAIPALIIYATTYLTRWFSFAIQSFMSAIGKFSFATIISLCVSFIFPIISIPILWNLKLTGLWLNSSITSMLTGIISILLLKKLLRNFKQKNI</sequence>
<gene>
    <name evidence="8" type="primary">mepA_8</name>
    <name evidence="8" type="ORF">NCTC10723_01663</name>
</gene>
<keyword evidence="5 7" id="KW-1133">Transmembrane helix</keyword>